<feature type="compositionally biased region" description="Polar residues" evidence="1">
    <location>
        <begin position="118"/>
        <end position="132"/>
    </location>
</feature>
<keyword evidence="5" id="KW-1185">Reference proteome</keyword>
<keyword evidence="2" id="KW-1133">Transmembrane helix</keyword>
<evidence type="ECO:0000259" key="3">
    <source>
        <dbReference type="SMART" id="SM00894"/>
    </source>
</evidence>
<feature type="region of interest" description="Disordered" evidence="1">
    <location>
        <begin position="93"/>
        <end position="140"/>
    </location>
</feature>
<accession>A0A0P1IAM6</accession>
<dbReference type="Proteomes" id="UP000051260">
    <property type="component" value="Unassembled WGS sequence"/>
</dbReference>
<protein>
    <recommendedName>
        <fullName evidence="3">Excalibur calcium-binding domain-containing protein</fullName>
    </recommendedName>
</protein>
<sequence length="140" mass="15149">MLPEKPTLEIEPSAPKVSRRQKRADALRKRALSPVRIILMVLMLPLTTMAIAVGVYLRTSEFKHEEALVHLIALAGCGAVETIVSGPFIEGRPGYHPRNDPDGDGVACDIRRPAAGQSAVSQTAETPRSRSVGNAKFVRP</sequence>
<keyword evidence="2" id="KW-0812">Transmembrane</keyword>
<reference evidence="5" key="1">
    <citation type="submission" date="2015-09" db="EMBL/GenBank/DDBJ databases">
        <authorList>
            <person name="Rodrigo-Torres L."/>
            <person name="Arahal D.R."/>
        </authorList>
    </citation>
    <scope>NUCLEOTIDE SEQUENCE [LARGE SCALE GENOMIC DNA]</scope>
    <source>
        <strain evidence="5">CECT 5091</strain>
    </source>
</reference>
<organism evidence="4 5">
    <name type="scientific">Ruegeria denitrificans</name>
    <dbReference type="NCBI Taxonomy" id="1715692"/>
    <lineage>
        <taxon>Bacteria</taxon>
        <taxon>Pseudomonadati</taxon>
        <taxon>Pseudomonadota</taxon>
        <taxon>Alphaproteobacteria</taxon>
        <taxon>Rhodobacterales</taxon>
        <taxon>Roseobacteraceae</taxon>
        <taxon>Ruegeria</taxon>
    </lineage>
</organism>
<dbReference type="AlphaFoldDB" id="A0A0P1IAM6"/>
<feature type="transmembrane region" description="Helical" evidence="2">
    <location>
        <begin position="69"/>
        <end position="89"/>
    </location>
</feature>
<dbReference type="STRING" id="1715692.RUE5091_02281"/>
<name>A0A0P1IAM6_9RHOB</name>
<dbReference type="SMART" id="SM00894">
    <property type="entry name" value="Excalibur"/>
    <property type="match status" value="1"/>
</dbReference>
<evidence type="ECO:0000313" key="4">
    <source>
        <dbReference type="EMBL" id="CUK01686.1"/>
    </source>
</evidence>
<dbReference type="Pfam" id="PF05901">
    <property type="entry name" value="Excalibur"/>
    <property type="match status" value="1"/>
</dbReference>
<dbReference type="InterPro" id="IPR008613">
    <property type="entry name" value="Excalibur_Ca-bd_domain"/>
</dbReference>
<feature type="transmembrane region" description="Helical" evidence="2">
    <location>
        <begin position="37"/>
        <end position="57"/>
    </location>
</feature>
<evidence type="ECO:0000256" key="1">
    <source>
        <dbReference type="SAM" id="MobiDB-lite"/>
    </source>
</evidence>
<gene>
    <name evidence="4" type="ORF">RUE5091_02281</name>
</gene>
<proteinExistence type="predicted"/>
<evidence type="ECO:0000256" key="2">
    <source>
        <dbReference type="SAM" id="Phobius"/>
    </source>
</evidence>
<evidence type="ECO:0000313" key="5">
    <source>
        <dbReference type="Proteomes" id="UP000051260"/>
    </source>
</evidence>
<keyword evidence="2" id="KW-0472">Membrane</keyword>
<dbReference type="EMBL" id="CYUD01000006">
    <property type="protein sequence ID" value="CUK01686.1"/>
    <property type="molecule type" value="Genomic_DNA"/>
</dbReference>
<feature type="region of interest" description="Disordered" evidence="1">
    <location>
        <begin position="1"/>
        <end position="25"/>
    </location>
</feature>
<feature type="domain" description="Excalibur calcium-binding" evidence="3">
    <location>
        <begin position="73"/>
        <end position="109"/>
    </location>
</feature>